<dbReference type="AlphaFoldDB" id="A0A1H8AKL2"/>
<comment type="function">
    <text evidence="4">Catalyzes the NADPH-dependent reduction of glutamyl-tRNA(Glu) to glutamate 1-semialdehyde (GSA).</text>
</comment>
<feature type="active site" description="Nucleophile" evidence="4 5">
    <location>
        <position position="53"/>
    </location>
</feature>
<dbReference type="HAMAP" id="MF_00087">
    <property type="entry name" value="Glu_tRNA_reductase"/>
    <property type="match status" value="1"/>
</dbReference>
<evidence type="ECO:0000256" key="5">
    <source>
        <dbReference type="PIRSR" id="PIRSR000445-1"/>
    </source>
</evidence>
<dbReference type="InterPro" id="IPR018214">
    <property type="entry name" value="GluRdtase_CS"/>
</dbReference>
<dbReference type="UniPathway" id="UPA00251">
    <property type="reaction ID" value="UER00316"/>
</dbReference>
<evidence type="ECO:0000313" key="11">
    <source>
        <dbReference type="EMBL" id="SEM70319.1"/>
    </source>
</evidence>
<evidence type="ECO:0000256" key="7">
    <source>
        <dbReference type="PIRSR" id="PIRSR000445-3"/>
    </source>
</evidence>
<dbReference type="SUPFAM" id="SSF51735">
    <property type="entry name" value="NAD(P)-binding Rossmann-fold domains"/>
    <property type="match status" value="1"/>
</dbReference>
<dbReference type="SUPFAM" id="SSF69742">
    <property type="entry name" value="Glutamyl tRNA-reductase catalytic, N-terminal domain"/>
    <property type="match status" value="1"/>
</dbReference>
<gene>
    <name evidence="4" type="primary">hemA</name>
    <name evidence="11" type="ORF">SAMN05192574_101526</name>
</gene>
<reference evidence="12" key="1">
    <citation type="submission" date="2016-10" db="EMBL/GenBank/DDBJ databases">
        <authorList>
            <person name="Varghese N."/>
            <person name="Submissions S."/>
        </authorList>
    </citation>
    <scope>NUCLEOTIDE SEQUENCE [LARGE SCALE GENOMIC DNA]</scope>
    <source>
        <strain evidence="12">Gh-48</strain>
    </source>
</reference>
<comment type="miscellaneous">
    <text evidence="4">During catalysis, the active site Cys acts as a nucleophile attacking the alpha-carbonyl group of tRNA-bound glutamate with the formation of a thioester intermediate between enzyme and glutamate, and the concomitant release of tRNA(Glu). The thioester intermediate is finally reduced by direct hydride transfer from NADPH, to form the product GSA.</text>
</comment>
<evidence type="ECO:0000256" key="3">
    <source>
        <dbReference type="ARBA" id="ARBA00023244"/>
    </source>
</evidence>
<proteinExistence type="inferred from homology"/>
<feature type="binding site" evidence="4 6">
    <location>
        <begin position="52"/>
        <end position="55"/>
    </location>
    <ligand>
        <name>substrate</name>
    </ligand>
</feature>
<evidence type="ECO:0000259" key="10">
    <source>
        <dbReference type="Pfam" id="PF05201"/>
    </source>
</evidence>
<protein>
    <recommendedName>
        <fullName evidence="4">Glutamyl-tRNA reductase</fullName>
        <shortName evidence="4">GluTR</shortName>
        <ecNumber evidence="4">1.2.1.70</ecNumber>
    </recommendedName>
</protein>
<keyword evidence="12" id="KW-1185">Reference proteome</keyword>
<dbReference type="InterPro" id="IPR006151">
    <property type="entry name" value="Shikm_DH/Glu-tRNA_Rdtase"/>
</dbReference>
<accession>A0A1H8AKL2</accession>
<keyword evidence="3 4" id="KW-0627">Porphyrin biosynthesis</keyword>
<feature type="binding site" evidence="4 6">
    <location>
        <begin position="113"/>
        <end position="115"/>
    </location>
    <ligand>
        <name>substrate</name>
    </ligand>
</feature>
<comment type="subunit">
    <text evidence="4">Homodimer.</text>
</comment>
<evidence type="ECO:0000259" key="9">
    <source>
        <dbReference type="Pfam" id="PF01488"/>
    </source>
</evidence>
<dbReference type="GO" id="GO:0050661">
    <property type="term" value="F:NADP binding"/>
    <property type="evidence" value="ECO:0007669"/>
    <property type="project" value="InterPro"/>
</dbReference>
<dbReference type="InterPro" id="IPR015895">
    <property type="entry name" value="4pyrrol_synth_GluRdtase_N"/>
</dbReference>
<keyword evidence="2 4" id="KW-0560">Oxidoreductase</keyword>
<dbReference type="InterPro" id="IPR000343">
    <property type="entry name" value="4pyrrol_synth_GluRdtase"/>
</dbReference>
<comment type="catalytic activity">
    <reaction evidence="4">
        <text>(S)-4-amino-5-oxopentanoate + tRNA(Glu) + NADP(+) = L-glutamyl-tRNA(Glu) + NADPH + H(+)</text>
        <dbReference type="Rhea" id="RHEA:12344"/>
        <dbReference type="Rhea" id="RHEA-COMP:9663"/>
        <dbReference type="Rhea" id="RHEA-COMP:9680"/>
        <dbReference type="ChEBI" id="CHEBI:15378"/>
        <dbReference type="ChEBI" id="CHEBI:57501"/>
        <dbReference type="ChEBI" id="CHEBI:57783"/>
        <dbReference type="ChEBI" id="CHEBI:58349"/>
        <dbReference type="ChEBI" id="CHEBI:78442"/>
        <dbReference type="ChEBI" id="CHEBI:78520"/>
        <dbReference type="EC" id="1.2.1.70"/>
    </reaction>
</comment>
<dbReference type="Gene3D" id="3.30.460.30">
    <property type="entry name" value="Glutamyl-tRNA reductase, N-terminal domain"/>
    <property type="match status" value="1"/>
</dbReference>
<dbReference type="Gene3D" id="3.40.50.720">
    <property type="entry name" value="NAD(P)-binding Rossmann-like Domain"/>
    <property type="match status" value="1"/>
</dbReference>
<dbReference type="InterPro" id="IPR036343">
    <property type="entry name" value="GluRdtase_N_sf"/>
</dbReference>
<feature type="binding site" evidence="4 6">
    <location>
        <position position="119"/>
    </location>
    <ligand>
        <name>substrate</name>
    </ligand>
</feature>
<dbReference type="PIRSF" id="PIRSF000445">
    <property type="entry name" value="4pyrrol_synth_GluRdtase"/>
    <property type="match status" value="1"/>
</dbReference>
<feature type="site" description="Important for activity" evidence="4 8">
    <location>
        <position position="98"/>
    </location>
</feature>
<organism evidence="11 12">
    <name type="scientific">Mucilaginibacter gossypiicola</name>
    <dbReference type="NCBI Taxonomy" id="551995"/>
    <lineage>
        <taxon>Bacteria</taxon>
        <taxon>Pseudomonadati</taxon>
        <taxon>Bacteroidota</taxon>
        <taxon>Sphingobacteriia</taxon>
        <taxon>Sphingobacteriales</taxon>
        <taxon>Sphingobacteriaceae</taxon>
        <taxon>Mucilaginibacter</taxon>
    </lineage>
</organism>
<sequence>MAVIRNFYVIGISYKKTDADNRGKFAISSGQYEVLLKRANGYGIISVFVLSTCNRTEIYGLTDNANKLIDLLCSVTVGKKNEFAAYCYVKENVNGVRHLFNVAAGLDSQILGDYEIVGQLKQAVKFAKERAFIDSFLEKLYNTVLQASKQVKNQTGLSKGSTSVSFATVQLIKKHNLFNIDSKILLVGAGKMARLTCKNITECLGKIRITIVNRSVDKAREVAAEMNADYAAVDELNSLIGSSDIVIVATGAPYPIVLKGDLECPGKKLVIDLSMPYNVDPEAAKLPHIDLVNIDKVSLINSKTLQQRQGDVCAAQKINEYFIDKFMEWCEIRKSLLLVNTIKGKLTTICVSQSLLANGTGSSIVFEEQQRIQQILTETATKMKSSNQAGCHYLEALNDFMSPQFSVQKTTLI</sequence>
<comment type="pathway">
    <text evidence="4">Porphyrin-containing compound metabolism; protoporphyrin-IX biosynthesis; 5-aminolevulinate from L-glutamyl-tRNA(Glu): step 1/2.</text>
</comment>
<feature type="binding site" evidence="4 7">
    <location>
        <begin position="188"/>
        <end position="193"/>
    </location>
    <ligand>
        <name>NADP(+)</name>
        <dbReference type="ChEBI" id="CHEBI:58349"/>
    </ligand>
</feature>
<feature type="domain" description="Glutamyl-tRNA reductase N-terminal" evidence="10">
    <location>
        <begin position="10"/>
        <end position="155"/>
    </location>
</feature>
<dbReference type="Proteomes" id="UP000198942">
    <property type="component" value="Unassembled WGS sequence"/>
</dbReference>
<dbReference type="Pfam" id="PF01488">
    <property type="entry name" value="Shikimate_DH"/>
    <property type="match status" value="1"/>
</dbReference>
<dbReference type="Pfam" id="PF05201">
    <property type="entry name" value="GlutR_N"/>
    <property type="match status" value="1"/>
</dbReference>
<dbReference type="EMBL" id="FOCL01000001">
    <property type="protein sequence ID" value="SEM70319.1"/>
    <property type="molecule type" value="Genomic_DNA"/>
</dbReference>
<evidence type="ECO:0000256" key="4">
    <source>
        <dbReference type="HAMAP-Rule" id="MF_00087"/>
    </source>
</evidence>
<keyword evidence="1 4" id="KW-0521">NADP</keyword>
<dbReference type="NCBIfam" id="TIGR01035">
    <property type="entry name" value="hemA"/>
    <property type="match status" value="1"/>
</dbReference>
<name>A0A1H8AKL2_9SPHI</name>
<evidence type="ECO:0000256" key="6">
    <source>
        <dbReference type="PIRSR" id="PIRSR000445-2"/>
    </source>
</evidence>
<feature type="binding site" evidence="4 6">
    <location>
        <position position="108"/>
    </location>
    <ligand>
        <name>substrate</name>
    </ligand>
</feature>
<dbReference type="CDD" id="cd05213">
    <property type="entry name" value="NAD_bind_Glutamyl_tRNA_reduct"/>
    <property type="match status" value="1"/>
</dbReference>
<dbReference type="STRING" id="551995.SAMN05192574_101526"/>
<dbReference type="EC" id="1.2.1.70" evidence="4"/>
<dbReference type="InterPro" id="IPR036291">
    <property type="entry name" value="NAD(P)-bd_dom_sf"/>
</dbReference>
<evidence type="ECO:0000256" key="2">
    <source>
        <dbReference type="ARBA" id="ARBA00023002"/>
    </source>
</evidence>
<dbReference type="PROSITE" id="PS00747">
    <property type="entry name" value="GLUTR"/>
    <property type="match status" value="1"/>
</dbReference>
<dbReference type="GO" id="GO:0019353">
    <property type="term" value="P:protoporphyrinogen IX biosynthetic process from glutamate"/>
    <property type="evidence" value="ECO:0007669"/>
    <property type="project" value="TreeGrafter"/>
</dbReference>
<evidence type="ECO:0000256" key="1">
    <source>
        <dbReference type="ARBA" id="ARBA00022857"/>
    </source>
</evidence>
<dbReference type="PANTHER" id="PTHR43013:SF1">
    <property type="entry name" value="GLUTAMYL-TRNA REDUCTASE"/>
    <property type="match status" value="1"/>
</dbReference>
<feature type="domain" description="Quinate/shikimate 5-dehydrogenase/glutamyl-tRNA reductase" evidence="9">
    <location>
        <begin position="181"/>
        <end position="297"/>
    </location>
</feature>
<comment type="domain">
    <text evidence="4">Possesses an unusual extended V-shaped dimeric structure with each monomer consisting of three distinct domains arranged along a curved 'spinal' alpha-helix. The N-terminal catalytic domain specifically recognizes the glutamate moiety of the substrate. The second domain is the NADPH-binding domain, and the third C-terminal domain is responsible for dimerization.</text>
</comment>
<dbReference type="GO" id="GO:0008883">
    <property type="term" value="F:glutamyl-tRNA reductase activity"/>
    <property type="evidence" value="ECO:0007669"/>
    <property type="project" value="UniProtKB-UniRule"/>
</dbReference>
<dbReference type="PANTHER" id="PTHR43013">
    <property type="entry name" value="GLUTAMYL-TRNA REDUCTASE"/>
    <property type="match status" value="1"/>
</dbReference>
<evidence type="ECO:0000256" key="8">
    <source>
        <dbReference type="PIRSR" id="PIRSR000445-4"/>
    </source>
</evidence>
<evidence type="ECO:0000313" key="12">
    <source>
        <dbReference type="Proteomes" id="UP000198942"/>
    </source>
</evidence>
<comment type="similarity">
    <text evidence="4">Belongs to the glutamyl-tRNA reductase family.</text>
</comment>